<accession>A0AC61RSP2</accession>
<dbReference type="Proteomes" id="UP000304953">
    <property type="component" value="Unassembled WGS sequence"/>
</dbReference>
<comment type="caution">
    <text evidence="1">The sequence shown here is derived from an EMBL/GenBank/DDBJ whole genome shotgun (WGS) entry which is preliminary data.</text>
</comment>
<gene>
    <name evidence="1" type="ORF">E5329_19110</name>
</gene>
<reference evidence="1" key="1">
    <citation type="submission" date="2019-04" db="EMBL/GenBank/DDBJ databases">
        <title>Microbes associate with the intestines of laboratory mice.</title>
        <authorList>
            <person name="Navarre W."/>
            <person name="Wong E."/>
            <person name="Huang K."/>
            <person name="Tropini C."/>
            <person name="Ng K."/>
            <person name="Yu B."/>
        </authorList>
    </citation>
    <scope>NUCLEOTIDE SEQUENCE</scope>
    <source>
        <strain evidence="1">NM01_1-7b</strain>
    </source>
</reference>
<name>A0AC61RSP2_9FIRM</name>
<organism evidence="1 2">
    <name type="scientific">Petralouisia muris</name>
    <dbReference type="NCBI Taxonomy" id="3032872"/>
    <lineage>
        <taxon>Bacteria</taxon>
        <taxon>Bacillati</taxon>
        <taxon>Bacillota</taxon>
        <taxon>Clostridia</taxon>
        <taxon>Lachnospirales</taxon>
        <taxon>Lachnospiraceae</taxon>
        <taxon>Petralouisia</taxon>
    </lineage>
</organism>
<keyword evidence="1" id="KW-0436">Ligase</keyword>
<evidence type="ECO:0000313" key="2">
    <source>
        <dbReference type="Proteomes" id="UP000304953"/>
    </source>
</evidence>
<keyword evidence="2" id="KW-1185">Reference proteome</keyword>
<protein>
    <submittedName>
        <fullName evidence="1">Phosphoribosylformylglycinamidine synthase</fullName>
        <ecNumber evidence="1">6.3.5.3</ecNumber>
    </submittedName>
</protein>
<dbReference type="EMBL" id="SRYA01000046">
    <property type="protein sequence ID" value="TGY92643.1"/>
    <property type="molecule type" value="Genomic_DNA"/>
</dbReference>
<evidence type="ECO:0000313" key="1">
    <source>
        <dbReference type="EMBL" id="TGY92643.1"/>
    </source>
</evidence>
<sequence length="1303" mass="144398">MSDVRRIFVEKKPDFAIQAKELQTEIKSYLGIRTVTGVRVLIRYDVEHISEETYQKALATVFSEPPVDDVYEESFEAENAHVFSVEYLPGQYDQRADSAEQCVKLLNENEEPMIRTATTYVIEGEVSKEQLEAIKKHCINPVDSRETGMEKPLTLEEAFEEPEDVKILDGFTDMEEADLKNLYDSFGLAMTFKDFLHIQNYFRNEEKRDPSMTEIRVLDTYWSDHCRHTTFSTELKEVTFGEGFYRRPMMDAWEDYQNTHRELYQGREDKFVCLMDLALMAMKRLKKEGKLEDQEESDEINACSIVVPVEVDGQTEEWLVNFKNETHNHPTEIEPFGGAATCLGGAIRDPLSGRTYVYQAMRVTGAADPTRSVSETMEGKLPQKKLVRQAAHGYSSYGNQIGLATGYVKEIYHPNYAAKRMEIGAVMGAAPRRAVQRLTSDPGDVIILLGGRTGRDGIGGATGSSKAHNTESTAVCGAEVQKGNPPTERKIQRLFRREEVAHIIKKCNDFGAGGVSVAIGELADGLRVQLDKVPKKYAGLDGTEIAISESQERMAVVVAPEDVKQFLDYAKEENLEAVEVAAVTEEPRLILEWRDKEIVNISRAFLNTNGAHQETTVAVDIPSKEDNFFEKKEIAAVVKALEKGNVKEAWLAALSDLNVCSQKGLVEMFDGSIGAGSVFMPYGGKYQLTETQSMVAKLPVDTGKCDAVTMMAYGFDPELSSWSPYHGAVYAVLESMARIVAAGGDYKKIRFTFQEYFRRMSEEPSRWSQPFAALLGAYSAQIGFGLPSIGGKDSMSGTFNEIDVPPTLVSFAVDVAKEQDIITPELKQPGNKIMIFKIATDEYDLPVYGQVMKLYDAIHLLIQQKAIVSAYALDGKGIAAAVSKMAFGNKLGVTMEQDVCEDCMFSPHFGKLIAEVPADKVDLVEETIQAAMKGYEKGNGIQKAETAQAAEGIQKAETAQAAEGAGCGHLSYCRVIGEVNDIQKFIYGDTVIAMEEAIGAWTGTLEKVFPTVAVESREELKTDVFRTENIYVCRHKTARPKVFIPVFPGTNCEYDSAKAFERAGADAIVKVFKNLSAEDIRDSVDVFVKAIEQSQIIMFPGGFSAGDEPEGSAKFFATAFRNEKMAEAVNRLLQQRDGLMLGICNGFQALIKLGLVPYGEIRQQSEDSPTLTYNTIGRHISKMVYTKVVTNKSPWLAQAKSGGIYCNPASHGEGRFVAPKEWLDKLFANGQVATQYVNETGAPTMDEEWNINGSYMAIEGITSPDGRVLGKMAHSERRGQGIAINIYGEQDMKLFESGVAYFR</sequence>
<proteinExistence type="predicted"/>
<dbReference type="EC" id="6.3.5.3" evidence="1"/>